<organism evidence="2 3">
    <name type="scientific">Pedosphaera parvula (strain Ellin514)</name>
    <dbReference type="NCBI Taxonomy" id="320771"/>
    <lineage>
        <taxon>Bacteria</taxon>
        <taxon>Pseudomonadati</taxon>
        <taxon>Verrucomicrobiota</taxon>
        <taxon>Pedosphaerae</taxon>
        <taxon>Pedosphaerales</taxon>
        <taxon>Pedosphaeraceae</taxon>
        <taxon>Pedosphaera</taxon>
    </lineage>
</organism>
<dbReference type="EMBL" id="ABOX02000004">
    <property type="protein sequence ID" value="EEF62416.1"/>
    <property type="molecule type" value="Genomic_DNA"/>
</dbReference>
<dbReference type="STRING" id="320771.Cflav_PD5051"/>
<gene>
    <name evidence="2" type="ORF">Cflav_PD5051</name>
</gene>
<keyword evidence="1" id="KW-0812">Transmembrane</keyword>
<feature type="transmembrane region" description="Helical" evidence="1">
    <location>
        <begin position="91"/>
        <end position="111"/>
    </location>
</feature>
<protein>
    <submittedName>
        <fullName evidence="2">Uncharacterized protein</fullName>
    </submittedName>
</protein>
<proteinExistence type="predicted"/>
<comment type="caution">
    <text evidence="2">The sequence shown here is derived from an EMBL/GenBank/DDBJ whole genome shotgun (WGS) entry which is preliminary data.</text>
</comment>
<keyword evidence="1" id="KW-1133">Transmembrane helix</keyword>
<keyword evidence="1" id="KW-0472">Membrane</keyword>
<evidence type="ECO:0000256" key="1">
    <source>
        <dbReference type="SAM" id="Phobius"/>
    </source>
</evidence>
<dbReference type="Proteomes" id="UP000003688">
    <property type="component" value="Unassembled WGS sequence"/>
</dbReference>
<keyword evidence="3" id="KW-1185">Reference proteome</keyword>
<name>B9XBU8_PEDPL</name>
<evidence type="ECO:0000313" key="3">
    <source>
        <dbReference type="Proteomes" id="UP000003688"/>
    </source>
</evidence>
<dbReference type="AlphaFoldDB" id="B9XBU8"/>
<sequence length="151" mass="16301">MNAMPSNEPICPRCQGDLTQAIKEGTSFCHQCGAGISENLLPPPVSGGRISPRFLPLQKVFWILLLAPCFLSLVSFSLGEISEKFRDSAGTVGFIGLIVGAPASIFCGVWLACRLWKDGVARYLGSVVLVVIMAVLNFIIIFAGCARNVRW</sequence>
<reference evidence="2 3" key="1">
    <citation type="journal article" date="2011" name="J. Bacteriol.">
        <title>Genome sequence of 'Pedosphaera parvula' Ellin514, an aerobic Verrucomicrobial isolate from pasture soil.</title>
        <authorList>
            <person name="Kant R."/>
            <person name="van Passel M.W."/>
            <person name="Sangwan P."/>
            <person name="Palva A."/>
            <person name="Lucas S."/>
            <person name="Copeland A."/>
            <person name="Lapidus A."/>
            <person name="Glavina Del Rio T."/>
            <person name="Dalin E."/>
            <person name="Tice H."/>
            <person name="Bruce D."/>
            <person name="Goodwin L."/>
            <person name="Pitluck S."/>
            <person name="Chertkov O."/>
            <person name="Larimer F.W."/>
            <person name="Land M.L."/>
            <person name="Hauser L."/>
            <person name="Brettin T.S."/>
            <person name="Detter J.C."/>
            <person name="Han S."/>
            <person name="de Vos W.M."/>
            <person name="Janssen P.H."/>
            <person name="Smidt H."/>
        </authorList>
    </citation>
    <scope>NUCLEOTIDE SEQUENCE [LARGE SCALE GENOMIC DNA]</scope>
    <source>
        <strain evidence="2 3">Ellin514</strain>
    </source>
</reference>
<accession>B9XBU8</accession>
<feature type="transmembrane region" description="Helical" evidence="1">
    <location>
        <begin position="123"/>
        <end position="146"/>
    </location>
</feature>
<feature type="transmembrane region" description="Helical" evidence="1">
    <location>
        <begin position="60"/>
        <end position="79"/>
    </location>
</feature>
<evidence type="ECO:0000313" key="2">
    <source>
        <dbReference type="EMBL" id="EEF62416.1"/>
    </source>
</evidence>